<dbReference type="Proteomes" id="UP000076021">
    <property type="component" value="Chromosome"/>
</dbReference>
<feature type="transmembrane region" description="Helical" evidence="6">
    <location>
        <begin position="175"/>
        <end position="193"/>
    </location>
</feature>
<name>A0A143HG99_9BACL</name>
<keyword evidence="5 6" id="KW-0472">Membrane</keyword>
<keyword evidence="9" id="KW-1185">Reference proteome</keyword>
<evidence type="ECO:0000256" key="6">
    <source>
        <dbReference type="SAM" id="Phobius"/>
    </source>
</evidence>
<dbReference type="RefSeq" id="WP_066791419.1">
    <property type="nucleotide sequence ID" value="NZ_CP014806.1"/>
</dbReference>
<feature type="transmembrane region" description="Helical" evidence="6">
    <location>
        <begin position="344"/>
        <end position="366"/>
    </location>
</feature>
<evidence type="ECO:0000259" key="7">
    <source>
        <dbReference type="PROSITE" id="PS50850"/>
    </source>
</evidence>
<keyword evidence="2" id="KW-0813">Transport</keyword>
<dbReference type="KEGG" id="rst:ATY39_15810"/>
<evidence type="ECO:0000313" key="8">
    <source>
        <dbReference type="EMBL" id="AMX00735.1"/>
    </source>
</evidence>
<proteinExistence type="predicted"/>
<feature type="transmembrane region" description="Helical" evidence="6">
    <location>
        <begin position="83"/>
        <end position="102"/>
    </location>
</feature>
<organism evidence="8 9">
    <name type="scientific">Rummeliibacillus stabekisii</name>
    <dbReference type="NCBI Taxonomy" id="241244"/>
    <lineage>
        <taxon>Bacteria</taxon>
        <taxon>Bacillati</taxon>
        <taxon>Bacillota</taxon>
        <taxon>Bacilli</taxon>
        <taxon>Bacillales</taxon>
        <taxon>Caryophanaceae</taxon>
        <taxon>Rummeliibacillus</taxon>
    </lineage>
</organism>
<comment type="subcellular location">
    <subcellularLocation>
        <location evidence="1">Cell membrane</location>
        <topology evidence="1">Multi-pass membrane protein</topology>
    </subcellularLocation>
</comment>
<feature type="domain" description="Major facilitator superfamily (MFS) profile" evidence="7">
    <location>
        <begin position="20"/>
        <end position="399"/>
    </location>
</feature>
<feature type="transmembrane region" description="Helical" evidence="6">
    <location>
        <begin position="378"/>
        <end position="395"/>
    </location>
</feature>
<gene>
    <name evidence="8" type="ORF">ATY39_15810</name>
</gene>
<accession>A0A143HG99</accession>
<evidence type="ECO:0000256" key="2">
    <source>
        <dbReference type="ARBA" id="ARBA00022448"/>
    </source>
</evidence>
<dbReference type="PANTHER" id="PTHR23523">
    <property type="match status" value="1"/>
</dbReference>
<evidence type="ECO:0000256" key="3">
    <source>
        <dbReference type="ARBA" id="ARBA00022692"/>
    </source>
</evidence>
<keyword evidence="3 6" id="KW-0812">Transmembrane</keyword>
<dbReference type="EMBL" id="CP014806">
    <property type="protein sequence ID" value="AMX00735.1"/>
    <property type="molecule type" value="Genomic_DNA"/>
</dbReference>
<dbReference type="InterPro" id="IPR020846">
    <property type="entry name" value="MFS_dom"/>
</dbReference>
<dbReference type="CDD" id="cd17339">
    <property type="entry name" value="MFS_NIMT_CynX_like"/>
    <property type="match status" value="1"/>
</dbReference>
<evidence type="ECO:0000256" key="4">
    <source>
        <dbReference type="ARBA" id="ARBA00022989"/>
    </source>
</evidence>
<feature type="transmembrane region" description="Helical" evidence="6">
    <location>
        <begin position="108"/>
        <end position="129"/>
    </location>
</feature>
<reference evidence="8 9" key="1">
    <citation type="journal article" date="2016" name="Genome Announc.">
        <title>Whole-Genome Sequence of Rummeliibacillus stabekisii Strain PP9 Isolated from Antarctic Soil.</title>
        <authorList>
            <person name="da Mota F.F."/>
            <person name="Vollu R.E."/>
            <person name="Jurelevicius D."/>
            <person name="Seldin L."/>
        </authorList>
    </citation>
    <scope>NUCLEOTIDE SEQUENCE [LARGE SCALE GENOMIC DNA]</scope>
    <source>
        <strain evidence="8 9">PP9</strain>
    </source>
</reference>
<dbReference type="InterPro" id="IPR011701">
    <property type="entry name" value="MFS"/>
</dbReference>
<keyword evidence="4 6" id="KW-1133">Transmembrane helix</keyword>
<dbReference type="Gene3D" id="1.20.1250.20">
    <property type="entry name" value="MFS general substrate transporter like domains"/>
    <property type="match status" value="2"/>
</dbReference>
<feature type="transmembrane region" description="Helical" evidence="6">
    <location>
        <begin position="214"/>
        <end position="235"/>
    </location>
</feature>
<dbReference type="PROSITE" id="PS50850">
    <property type="entry name" value="MFS"/>
    <property type="match status" value="1"/>
</dbReference>
<dbReference type="SUPFAM" id="SSF103473">
    <property type="entry name" value="MFS general substrate transporter"/>
    <property type="match status" value="1"/>
</dbReference>
<dbReference type="GO" id="GO:0022857">
    <property type="term" value="F:transmembrane transporter activity"/>
    <property type="evidence" value="ECO:0007669"/>
    <property type="project" value="InterPro"/>
</dbReference>
<evidence type="ECO:0000256" key="5">
    <source>
        <dbReference type="ARBA" id="ARBA00023136"/>
    </source>
</evidence>
<feature type="transmembrane region" description="Helical" evidence="6">
    <location>
        <begin position="286"/>
        <end position="305"/>
    </location>
</feature>
<feature type="transmembrane region" description="Helical" evidence="6">
    <location>
        <begin position="20"/>
        <end position="44"/>
    </location>
</feature>
<feature type="transmembrane region" description="Helical" evidence="6">
    <location>
        <begin position="255"/>
        <end position="277"/>
    </location>
</feature>
<dbReference type="InterPro" id="IPR036259">
    <property type="entry name" value="MFS_trans_sf"/>
</dbReference>
<evidence type="ECO:0000256" key="1">
    <source>
        <dbReference type="ARBA" id="ARBA00004651"/>
    </source>
</evidence>
<dbReference type="AlphaFoldDB" id="A0A143HG99"/>
<sequence length="404" mass="44188">MASEQATNRNKKLSWNKKTWLLVLGIIFIATTLRSPLTAVGPIIADIKEGLTISNVWAGLITTIPLLAFAVVSPFVPKISQRVGFERTLLSALILLTIGILMRSAGSIFFLFFGTIIIGVAISFGNVLLPALIKLKFPLQVGLLTALYSVSMNLSASIAVGVSNPIAETTIGWKGALACWGILAILAIIVWLPQLRNHVKAINSNEPSQRTKPMWKYPLTWAITFTMGLQSLLFYTTATWIPGLLETQGMSPSKAGWMFSILQIAQLPMTFLTPILAGKKADQRPLVALLSLFYFAGFAGIFMNWTELTLLWMLMIGFAGGASFSLSMMLFSLRSRNAQEAAELSGTAQSIGYLLAAIGPVLYGFIHDSFHSWHAANSLYLIVTVLLFVFAFISAKDRFVTKEQ</sequence>
<dbReference type="PANTHER" id="PTHR23523:SF2">
    <property type="entry name" value="2-NITROIMIDAZOLE TRANSPORTER"/>
    <property type="match status" value="1"/>
</dbReference>
<dbReference type="GO" id="GO:0005886">
    <property type="term" value="C:plasma membrane"/>
    <property type="evidence" value="ECO:0007669"/>
    <property type="project" value="UniProtKB-SubCell"/>
</dbReference>
<evidence type="ECO:0000313" key="9">
    <source>
        <dbReference type="Proteomes" id="UP000076021"/>
    </source>
</evidence>
<protein>
    <submittedName>
        <fullName evidence="8">Transporter</fullName>
    </submittedName>
</protein>
<dbReference type="InterPro" id="IPR052524">
    <property type="entry name" value="MFS_Cyanate_Porter"/>
</dbReference>
<feature type="transmembrane region" description="Helical" evidence="6">
    <location>
        <begin position="56"/>
        <end position="76"/>
    </location>
</feature>
<feature type="transmembrane region" description="Helical" evidence="6">
    <location>
        <begin position="311"/>
        <end position="332"/>
    </location>
</feature>
<dbReference type="Pfam" id="PF07690">
    <property type="entry name" value="MFS_1"/>
    <property type="match status" value="1"/>
</dbReference>
<reference evidence="9" key="2">
    <citation type="submission" date="2016-03" db="EMBL/GenBank/DDBJ databases">
        <authorList>
            <person name="Ploux O."/>
        </authorList>
    </citation>
    <scope>NUCLEOTIDE SEQUENCE [LARGE SCALE GENOMIC DNA]</scope>
    <source>
        <strain evidence="9">PP9</strain>
    </source>
</reference>
<feature type="transmembrane region" description="Helical" evidence="6">
    <location>
        <begin position="141"/>
        <end position="163"/>
    </location>
</feature>